<proteinExistence type="predicted"/>
<evidence type="ECO:0000313" key="2">
    <source>
        <dbReference type="Proteomes" id="UP000501600"/>
    </source>
</evidence>
<keyword evidence="2" id="KW-1185">Reference proteome</keyword>
<dbReference type="EMBL" id="CP051217">
    <property type="protein sequence ID" value="QJB68908.1"/>
    <property type="molecule type" value="Genomic_DNA"/>
</dbReference>
<name>A0A6H2DL31_9SPHN</name>
<sequence>MFLLSPVANWWWKFDRFWAAMMVLLPALKQKTPRDSTSPVAPQQQRHYALVLTPNEGT</sequence>
<dbReference type="Proteomes" id="UP000501600">
    <property type="component" value="Chromosome"/>
</dbReference>
<evidence type="ECO:0000313" key="1">
    <source>
        <dbReference type="EMBL" id="QJB68908.1"/>
    </source>
</evidence>
<protein>
    <submittedName>
        <fullName evidence="1">Uncharacterized protein</fullName>
    </submittedName>
</protein>
<accession>A0A6H2DL31</accession>
<gene>
    <name evidence="1" type="ORF">HF685_06155</name>
</gene>
<dbReference type="RefSeq" id="WP_168818750.1">
    <property type="nucleotide sequence ID" value="NZ_CP051217.1"/>
</dbReference>
<dbReference type="KEGG" id="phao:HF685_06155"/>
<organism evidence="1 2">
    <name type="scientific">Parasphingorhabdus halotolerans</name>
    <dbReference type="NCBI Taxonomy" id="2725558"/>
    <lineage>
        <taxon>Bacteria</taxon>
        <taxon>Pseudomonadati</taxon>
        <taxon>Pseudomonadota</taxon>
        <taxon>Alphaproteobacteria</taxon>
        <taxon>Sphingomonadales</taxon>
        <taxon>Sphingomonadaceae</taxon>
        <taxon>Parasphingorhabdus</taxon>
    </lineage>
</organism>
<dbReference type="AlphaFoldDB" id="A0A6H2DL31"/>
<reference evidence="1 2" key="1">
    <citation type="submission" date="2020-04" db="EMBL/GenBank/DDBJ databases">
        <title>Genome sequence for Sphingorhabdus sp. strain M1.</title>
        <authorList>
            <person name="Park S.-J."/>
        </authorList>
    </citation>
    <scope>NUCLEOTIDE SEQUENCE [LARGE SCALE GENOMIC DNA]</scope>
    <source>
        <strain evidence="1 2">JK6</strain>
    </source>
</reference>